<dbReference type="EMBL" id="JAUFQU010000078">
    <property type="protein sequence ID" value="MDN3710207.1"/>
    <property type="molecule type" value="Genomic_DNA"/>
</dbReference>
<sequence>MPPILFLFPLIANAQHLDSLSTNISSSVIAAYFEKIDKEDLFIWFLFKKKIYGAILIKEPYR</sequence>
<organism evidence="1 2">
    <name type="scientific">Paenimyroides ceti</name>
    <dbReference type="NCBI Taxonomy" id="395087"/>
    <lineage>
        <taxon>Bacteria</taxon>
        <taxon>Pseudomonadati</taxon>
        <taxon>Bacteroidota</taxon>
        <taxon>Flavobacteriia</taxon>
        <taxon>Flavobacteriales</taxon>
        <taxon>Flavobacteriaceae</taxon>
        <taxon>Paenimyroides</taxon>
    </lineage>
</organism>
<reference evidence="2" key="1">
    <citation type="journal article" date="2019" name="Int. J. Syst. Evol. Microbiol.">
        <title>The Global Catalogue of Microorganisms (GCM) 10K type strain sequencing project: providing services to taxonomists for standard genome sequencing and annotation.</title>
        <authorList>
            <consortium name="The Broad Institute Genomics Platform"/>
            <consortium name="The Broad Institute Genome Sequencing Center for Infectious Disease"/>
            <person name="Wu L."/>
            <person name="Ma J."/>
        </authorList>
    </citation>
    <scope>NUCLEOTIDE SEQUENCE [LARGE SCALE GENOMIC DNA]</scope>
    <source>
        <strain evidence="2">CECT 7184</strain>
    </source>
</reference>
<dbReference type="RefSeq" id="WP_290365441.1">
    <property type="nucleotide sequence ID" value="NZ_JAUFQU010000078.1"/>
</dbReference>
<keyword evidence="2" id="KW-1185">Reference proteome</keyword>
<accession>A0ABT8D0S1</accession>
<evidence type="ECO:0000313" key="1">
    <source>
        <dbReference type="EMBL" id="MDN3710207.1"/>
    </source>
</evidence>
<dbReference type="Proteomes" id="UP001242368">
    <property type="component" value="Unassembled WGS sequence"/>
</dbReference>
<comment type="caution">
    <text evidence="1">The sequence shown here is derived from an EMBL/GenBank/DDBJ whole genome shotgun (WGS) entry which is preliminary data.</text>
</comment>
<evidence type="ECO:0000313" key="2">
    <source>
        <dbReference type="Proteomes" id="UP001242368"/>
    </source>
</evidence>
<gene>
    <name evidence="1" type="ORF">QW060_25390</name>
</gene>
<name>A0ABT8D0S1_9FLAO</name>
<protein>
    <submittedName>
        <fullName evidence="1">Uncharacterized protein</fullName>
    </submittedName>
</protein>
<proteinExistence type="predicted"/>